<reference evidence="3 4" key="3">
    <citation type="journal article" date="2015" name="Genome Announc.">
        <title>Draft Genome Sequence of the Archiascomycetous Yeast Saitoella complicata.</title>
        <authorList>
            <person name="Yamauchi K."/>
            <person name="Kondo S."/>
            <person name="Hamamoto M."/>
            <person name="Takahashi Y."/>
            <person name="Ogura Y."/>
            <person name="Hayashi T."/>
            <person name="Nishida H."/>
        </authorList>
    </citation>
    <scope>NUCLEOTIDE SEQUENCE [LARGE SCALE GENOMIC DNA]</scope>
    <source>
        <strain evidence="3 4">NRRL Y-17804</strain>
    </source>
</reference>
<protein>
    <submittedName>
        <fullName evidence="3">Uncharacterized protein</fullName>
    </submittedName>
</protein>
<keyword evidence="4" id="KW-1185">Reference proteome</keyword>
<comment type="caution">
    <text evidence="3">The sequence shown here is derived from an EMBL/GenBank/DDBJ whole genome shotgun (WGS) entry which is preliminary data.</text>
</comment>
<gene>
    <name evidence="3" type="ORF">G7K_5918-t1</name>
</gene>
<proteinExistence type="predicted"/>
<organism evidence="3 4">
    <name type="scientific">Saitoella complicata (strain BCRC 22490 / CBS 7301 / JCM 7358 / NBRC 10748 / NRRL Y-17804)</name>
    <dbReference type="NCBI Taxonomy" id="698492"/>
    <lineage>
        <taxon>Eukaryota</taxon>
        <taxon>Fungi</taxon>
        <taxon>Dikarya</taxon>
        <taxon>Ascomycota</taxon>
        <taxon>Taphrinomycotina</taxon>
        <taxon>Taphrinomycotina incertae sedis</taxon>
        <taxon>Saitoella</taxon>
    </lineage>
</organism>
<accession>A0A0E9NPL9</accession>
<evidence type="ECO:0000313" key="3">
    <source>
        <dbReference type="EMBL" id="GAO51827.1"/>
    </source>
</evidence>
<feature type="transmembrane region" description="Helical" evidence="2">
    <location>
        <begin position="128"/>
        <end position="149"/>
    </location>
</feature>
<dbReference type="AlphaFoldDB" id="A0A0E9NPL9"/>
<reference evidence="3 4" key="1">
    <citation type="journal article" date="2011" name="J. Gen. Appl. Microbiol.">
        <title>Draft genome sequencing of the enigmatic yeast Saitoella complicata.</title>
        <authorList>
            <person name="Nishida H."/>
            <person name="Hamamoto M."/>
            <person name="Sugiyama J."/>
        </authorList>
    </citation>
    <scope>NUCLEOTIDE SEQUENCE [LARGE SCALE GENOMIC DNA]</scope>
    <source>
        <strain evidence="3 4">NRRL Y-17804</strain>
    </source>
</reference>
<dbReference type="Proteomes" id="UP000033140">
    <property type="component" value="Unassembled WGS sequence"/>
</dbReference>
<evidence type="ECO:0000256" key="2">
    <source>
        <dbReference type="SAM" id="Phobius"/>
    </source>
</evidence>
<evidence type="ECO:0000313" key="4">
    <source>
        <dbReference type="Proteomes" id="UP000033140"/>
    </source>
</evidence>
<keyword evidence="2" id="KW-0472">Membrane</keyword>
<keyword evidence="2" id="KW-1133">Transmembrane helix</keyword>
<dbReference type="EMBL" id="BACD03000053">
    <property type="protein sequence ID" value="GAO51827.1"/>
    <property type="molecule type" value="Genomic_DNA"/>
</dbReference>
<feature type="transmembrane region" description="Helical" evidence="2">
    <location>
        <begin position="169"/>
        <end position="198"/>
    </location>
</feature>
<evidence type="ECO:0000256" key="1">
    <source>
        <dbReference type="SAM" id="MobiDB-lite"/>
    </source>
</evidence>
<sequence>MANPFQSPFDENTYGYAESLSTQHEEHEWVNSLAHKKTHRRALSDVGPQPFLLRPLPPQSSLSPSEYGSAVSSRSASPAVSYIAGDDSGQPLLTVSDAEYASMTMRVNRGAKGLNMVRVIKQASTAEVFSWVSLVIVVLLLICFGLFLLASQNDITARDGVFVFCPQSWSIAAVDTVISLVTSSVGWILVVLLGMALVQFETELKWMEAQRGGISLCDFDALSD</sequence>
<keyword evidence="2" id="KW-0812">Transmembrane</keyword>
<name>A0A0E9NPL9_SAICN</name>
<feature type="compositionally biased region" description="Polar residues" evidence="1">
    <location>
        <begin position="1"/>
        <end position="10"/>
    </location>
</feature>
<feature type="region of interest" description="Disordered" evidence="1">
    <location>
        <begin position="1"/>
        <end position="21"/>
    </location>
</feature>
<reference evidence="3 4" key="2">
    <citation type="journal article" date="2014" name="J. Gen. Appl. Microbiol.">
        <title>The early diverging ascomycetous budding yeast Saitoella complicata has three histone deacetylases belonging to the Clr6, Hos2, and Rpd3 lineages.</title>
        <authorList>
            <person name="Nishida H."/>
            <person name="Matsumoto T."/>
            <person name="Kondo S."/>
            <person name="Hamamoto M."/>
            <person name="Yoshikawa H."/>
        </authorList>
    </citation>
    <scope>NUCLEOTIDE SEQUENCE [LARGE SCALE GENOMIC DNA]</scope>
    <source>
        <strain evidence="3 4">NRRL Y-17804</strain>
    </source>
</reference>